<keyword evidence="4" id="KW-0175">Coiled coil</keyword>
<evidence type="ECO:0000256" key="5">
    <source>
        <dbReference type="SAM" id="MobiDB-lite"/>
    </source>
</evidence>
<dbReference type="Proteomes" id="UP001295684">
    <property type="component" value="Unassembled WGS sequence"/>
</dbReference>
<feature type="coiled-coil region" evidence="4">
    <location>
        <begin position="222"/>
        <end position="258"/>
    </location>
</feature>
<dbReference type="EMBL" id="CAMPGE010013485">
    <property type="protein sequence ID" value="CAI2372216.1"/>
    <property type="molecule type" value="Genomic_DNA"/>
</dbReference>
<feature type="compositionally biased region" description="Acidic residues" evidence="5">
    <location>
        <begin position="788"/>
        <end position="807"/>
    </location>
</feature>
<evidence type="ECO:0000313" key="8">
    <source>
        <dbReference type="Proteomes" id="UP001295684"/>
    </source>
</evidence>
<feature type="compositionally biased region" description="Basic and acidic residues" evidence="5">
    <location>
        <begin position="385"/>
        <end position="397"/>
    </location>
</feature>
<dbReference type="Gene3D" id="1.25.40.180">
    <property type="match status" value="1"/>
</dbReference>
<evidence type="ECO:0000313" key="7">
    <source>
        <dbReference type="EMBL" id="CAI2372216.1"/>
    </source>
</evidence>
<reference evidence="7" key="1">
    <citation type="submission" date="2023-07" db="EMBL/GenBank/DDBJ databases">
        <authorList>
            <consortium name="AG Swart"/>
            <person name="Singh M."/>
            <person name="Singh A."/>
            <person name="Seah K."/>
            <person name="Emmerich C."/>
        </authorList>
    </citation>
    <scope>NUCLEOTIDE SEQUENCE</scope>
    <source>
        <strain evidence="7">DP1</strain>
    </source>
</reference>
<evidence type="ECO:0000256" key="4">
    <source>
        <dbReference type="SAM" id="Coils"/>
    </source>
</evidence>
<dbReference type="AlphaFoldDB" id="A0AAD1UMH8"/>
<feature type="domain" description="MIF4G" evidence="6">
    <location>
        <begin position="418"/>
        <end position="728"/>
    </location>
</feature>
<dbReference type="SMART" id="SM00543">
    <property type="entry name" value="MIF4G"/>
    <property type="match status" value="1"/>
</dbReference>
<comment type="similarity">
    <text evidence="1">Belongs to the eukaryotic initiation factor 4G family.</text>
</comment>
<feature type="compositionally biased region" description="Basic and acidic residues" evidence="5">
    <location>
        <begin position="727"/>
        <end position="741"/>
    </location>
</feature>
<dbReference type="SUPFAM" id="SSF48371">
    <property type="entry name" value="ARM repeat"/>
    <property type="match status" value="2"/>
</dbReference>
<keyword evidence="3" id="KW-0648">Protein biosynthesis</keyword>
<evidence type="ECO:0000256" key="2">
    <source>
        <dbReference type="ARBA" id="ARBA00022540"/>
    </source>
</evidence>
<feature type="compositionally biased region" description="Low complexity" evidence="5">
    <location>
        <begin position="64"/>
        <end position="80"/>
    </location>
</feature>
<evidence type="ECO:0000256" key="3">
    <source>
        <dbReference type="ARBA" id="ARBA00022917"/>
    </source>
</evidence>
<feature type="compositionally biased region" description="Polar residues" evidence="5">
    <location>
        <begin position="41"/>
        <end position="57"/>
    </location>
</feature>
<dbReference type="InterPro" id="IPR003890">
    <property type="entry name" value="MIF4G-like_typ-3"/>
</dbReference>
<dbReference type="GO" id="GO:0016281">
    <property type="term" value="C:eukaryotic translation initiation factor 4F complex"/>
    <property type="evidence" value="ECO:0007669"/>
    <property type="project" value="TreeGrafter"/>
</dbReference>
<dbReference type="PANTHER" id="PTHR23253:SF9">
    <property type="entry name" value="EUKARYOTIC TRANSLATION INITIATION FACTOR 4 GAMMA 2"/>
    <property type="match status" value="1"/>
</dbReference>
<gene>
    <name evidence="7" type="ORF">ECRASSUSDP1_LOCUS13544</name>
</gene>
<dbReference type="GO" id="GO:0003743">
    <property type="term" value="F:translation initiation factor activity"/>
    <property type="evidence" value="ECO:0007669"/>
    <property type="project" value="UniProtKB-KW"/>
</dbReference>
<accession>A0AAD1UMH8</accession>
<feature type="region of interest" description="Disordered" evidence="5">
    <location>
        <begin position="343"/>
        <end position="403"/>
    </location>
</feature>
<dbReference type="InterPro" id="IPR016024">
    <property type="entry name" value="ARM-type_fold"/>
</dbReference>
<comment type="caution">
    <text evidence="7">The sequence shown here is derived from an EMBL/GenBank/DDBJ whole genome shotgun (WGS) entry which is preliminary data.</text>
</comment>
<feature type="compositionally biased region" description="Low complexity" evidence="5">
    <location>
        <begin position="27"/>
        <end position="40"/>
    </location>
</feature>
<organism evidence="7 8">
    <name type="scientific">Euplotes crassus</name>
    <dbReference type="NCBI Taxonomy" id="5936"/>
    <lineage>
        <taxon>Eukaryota</taxon>
        <taxon>Sar</taxon>
        <taxon>Alveolata</taxon>
        <taxon>Ciliophora</taxon>
        <taxon>Intramacronucleata</taxon>
        <taxon>Spirotrichea</taxon>
        <taxon>Hypotrichia</taxon>
        <taxon>Euplotida</taxon>
        <taxon>Euplotidae</taxon>
        <taxon>Moneuplotes</taxon>
    </lineage>
</organism>
<feature type="coiled-coil region" evidence="4">
    <location>
        <begin position="506"/>
        <end position="533"/>
    </location>
</feature>
<feature type="region of interest" description="Disordered" evidence="5">
    <location>
        <begin position="726"/>
        <end position="819"/>
    </location>
</feature>
<dbReference type="GO" id="GO:0003729">
    <property type="term" value="F:mRNA binding"/>
    <property type="evidence" value="ECO:0007669"/>
    <property type="project" value="TreeGrafter"/>
</dbReference>
<evidence type="ECO:0000259" key="6">
    <source>
        <dbReference type="SMART" id="SM00543"/>
    </source>
</evidence>
<proteinExistence type="inferred from homology"/>
<evidence type="ECO:0000256" key="1">
    <source>
        <dbReference type="ARBA" id="ARBA00005775"/>
    </source>
</evidence>
<feature type="compositionally biased region" description="Basic and acidic residues" evidence="5">
    <location>
        <begin position="808"/>
        <end position="819"/>
    </location>
</feature>
<feature type="compositionally biased region" description="Basic and acidic residues" evidence="5">
    <location>
        <begin position="354"/>
        <end position="372"/>
    </location>
</feature>
<name>A0AAD1UMH8_EUPCR</name>
<keyword evidence="8" id="KW-1185">Reference proteome</keyword>
<feature type="region of interest" description="Disordered" evidence="5">
    <location>
        <begin position="1"/>
        <end position="82"/>
    </location>
</feature>
<protein>
    <recommendedName>
        <fullName evidence="6">MIF4G domain-containing protein</fullName>
    </recommendedName>
</protein>
<sequence>MDNKKPNSLSTSSRVFTKRSMNTSSRTFNPSNSTTTAPTSQISSQAPSQVPQQMTPQIPNPALSQSTPYYQPSQSYQNTSVPQTYPPQVQTYMQPNAPMGYQGNSWPSQNLGQSTIGVHQTQYQSHQQNFHHNQSHHGHSNHRGLNNKKEIPVQLNPEIIKKNIFTKILECNTSFGPSKTEKVARHESRHHYSLEVPEGQLQEFTVPEEDTTEKIFSLYFSVPKEEEKKRKLEEEKQKLREEEEKKQKEIARHELMEKGVNLNLAVKERVFSTESELEEILEPFNASDTEFIKMCISTLKKGKNISVSQLKEFQKMSVTKNPSSLCVQESLINRKCRVQDYFGGGRKNNYRGNNRRDRGDRRDKYDNRDRKYNNRGPNSGGGGFSRKELTEEQKKMQNEASNLKKVMADRRKAVGEVEVNVKLLMNKITPENQKSCRKQIEEIIRKNDFNQEVLEKIGLIIFKKACVEKKYTQMYSDLCLYLTRIECKEIIKRYEKEDAKNGITKEETKEEQKRKYDEQLAKLQEQLEKGIIDEIPADMKKFKYKKPRSKAWKSYKKESHIRESVTTQCRLHVEDLAEDEEPDKSDPDWEDKYSKYRAKKFGNIRFVGELFNKDFFSTNLLLRIFDNNLLKIPRDRIRSNEKITGIANDMVEASCILCVAIGKNMEEQWEEEGGDLDKSIKKSETKKGHKTTWERILKDLHEISLREDLIESRTRILIKNTFTTKESGWKNDKDEGPLKLKELHKKVRKEQEGGYEEEYEKPKPKPKPKREEKKQKHGSGGTFFGMADFEEIEDDDDEDDDDDEEEKVDTHQSSADERFKDINDDKLSDICIGNFKEYLDHEEFAFETFQAGLKAGISKGQFIFALFYKLFDNDRTIVDKFDDYLIEFIKQIEVNPSDITEGLTKYNIELVNLECDYPFVDRQYSKILYALTEEDLIEYDQIKWYSPEDEMSDIFFKIFIRLAERKYIDSDHEKDELRSFIQKHGLDKILESIKEYLLEEDLLKDYHSEIKESPLSDKLNSLNVCAHTLIYTELGLQ</sequence>
<keyword evidence="2" id="KW-0396">Initiation factor</keyword>
<feature type="compositionally biased region" description="Polar residues" evidence="5">
    <location>
        <begin position="1"/>
        <end position="26"/>
    </location>
</feature>
<dbReference type="PANTHER" id="PTHR23253">
    <property type="entry name" value="EUKARYOTIC TRANSLATION INITIATION FACTOR 4 GAMMA"/>
    <property type="match status" value="1"/>
</dbReference>